<dbReference type="RefSeq" id="WP_013317254.1">
    <property type="nucleotide sequence ID" value="NC_014500.1"/>
</dbReference>
<evidence type="ECO:0000313" key="1">
    <source>
        <dbReference type="EMBL" id="ADM97793.1"/>
    </source>
</evidence>
<dbReference type="InterPro" id="IPR012349">
    <property type="entry name" value="Split_barrel_FMN-bd"/>
</dbReference>
<dbReference type="KEGG" id="ddd:Dda3937_02688"/>
<dbReference type="EC" id="1.4.3.5" evidence="1"/>
<sequence>MHCPHVFREERQPILHALMRAHPLAMLITAGPGGLSANLVPFVLTDDGAFGTLRAHLARNNPQVAELRTVGEALVVFQGPDNYISPDWYPSKQAHGKAVPTWNYVMVQARGAPMVTDDADWLRRQIDALTHAHEHERPRPWQVDDAPAAFITSQLNGIVGLEIPIAALDGKWKVSQNRTPEDRQGVVDGLQRENGCPAMAEWVGARRAE</sequence>
<dbReference type="InterPro" id="IPR007396">
    <property type="entry name" value="TR_PAI2-type"/>
</dbReference>
<dbReference type="Pfam" id="PF04299">
    <property type="entry name" value="FMN_bind_2"/>
    <property type="match status" value="1"/>
</dbReference>
<organism evidence="1 2">
    <name type="scientific">Dickeya dadantii (strain 3937)</name>
    <name type="common">Erwinia chrysanthemi (strain 3937)</name>
    <dbReference type="NCBI Taxonomy" id="198628"/>
    <lineage>
        <taxon>Bacteria</taxon>
        <taxon>Pseudomonadati</taxon>
        <taxon>Pseudomonadota</taxon>
        <taxon>Gammaproteobacteria</taxon>
        <taxon>Enterobacterales</taxon>
        <taxon>Pectobacteriaceae</taxon>
        <taxon>Dickeya</taxon>
    </lineage>
</organism>
<dbReference type="Proteomes" id="UP000006859">
    <property type="component" value="Chromosome"/>
</dbReference>
<reference evidence="1 2" key="1">
    <citation type="journal article" date="2011" name="J. Bacteriol.">
        <title>Genome sequence of the plant-pathogenic bacterium Dickeya dadantii 3937.</title>
        <authorList>
            <person name="Glasner J.D."/>
            <person name="Yang C.H."/>
            <person name="Reverchon S."/>
            <person name="Hugouvieux-Cotte-Pattat N."/>
            <person name="Condemine G."/>
            <person name="Bohin J.P."/>
            <person name="Van Gijsegem F."/>
            <person name="Yang S."/>
            <person name="Franza T."/>
            <person name="Expert D."/>
            <person name="Plunkett G. III"/>
            <person name="San Francisco M.J."/>
            <person name="Charkowski A.O."/>
            <person name="Py B."/>
            <person name="Bell K."/>
            <person name="Rauscher L."/>
            <person name="Rodriguez-Palenzuela P."/>
            <person name="Toussaint A."/>
            <person name="Holeva M.C."/>
            <person name="He S.Y."/>
            <person name="Douet V."/>
            <person name="Boccara M."/>
            <person name="Blanco C."/>
            <person name="Toth I."/>
            <person name="Anderson B.D."/>
            <person name="Biehl B.S."/>
            <person name="Mau B."/>
            <person name="Flynn S.M."/>
            <person name="Barras F."/>
            <person name="Lindeberg M."/>
            <person name="Birch P.R."/>
            <person name="Tsuyumu S."/>
            <person name="Shi X."/>
            <person name="Hibbing M."/>
            <person name="Yap M.N."/>
            <person name="Carpentier M."/>
            <person name="Dassa E."/>
            <person name="Umehara M."/>
            <person name="Kim J.F."/>
            <person name="Rusch M."/>
            <person name="Soni P."/>
            <person name="Mayhew G.F."/>
            <person name="Fouts D.E."/>
            <person name="Gill S.R."/>
            <person name="Blattner F.R."/>
            <person name="Keen N.T."/>
            <person name="Perna N.T."/>
        </authorList>
    </citation>
    <scope>NUCLEOTIDE SEQUENCE [LARGE SCALE GENOMIC DNA]</scope>
    <source>
        <strain evidence="1 2">3937</strain>
    </source>
</reference>
<dbReference type="PIRSF" id="PIRSF010372">
    <property type="entry name" value="PaiB"/>
    <property type="match status" value="1"/>
</dbReference>
<dbReference type="AlphaFoldDB" id="E0SHM8"/>
<keyword evidence="2" id="KW-1185">Reference proteome</keyword>
<dbReference type="PATRIC" id="fig|198628.6.peg.1585"/>
<dbReference type="EMBL" id="CP002038">
    <property type="protein sequence ID" value="ADM97793.1"/>
    <property type="molecule type" value="Genomic_DNA"/>
</dbReference>
<dbReference type="PANTHER" id="PTHR35802:SF1">
    <property type="entry name" value="PROTEASE SYNTHASE AND SPORULATION PROTEIN PAI 2"/>
    <property type="match status" value="1"/>
</dbReference>
<dbReference type="eggNOG" id="COG2808">
    <property type="taxonomic scope" value="Bacteria"/>
</dbReference>
<dbReference type="GO" id="GO:0004733">
    <property type="term" value="F:pyridoxamine phosphate oxidase activity"/>
    <property type="evidence" value="ECO:0007669"/>
    <property type="project" value="UniProtKB-EC"/>
</dbReference>
<protein>
    <submittedName>
        <fullName evidence="1">Transcriptional regulator</fullName>
        <ecNumber evidence="1">1.4.3.5</ecNumber>
    </submittedName>
</protein>
<dbReference type="HOGENOM" id="CLU_065853_0_1_6"/>
<name>E0SHM8_DICD3</name>
<evidence type="ECO:0000313" key="2">
    <source>
        <dbReference type="Proteomes" id="UP000006859"/>
    </source>
</evidence>
<proteinExistence type="predicted"/>
<keyword evidence="1" id="KW-0560">Oxidoreductase</keyword>
<dbReference type="OrthoDB" id="9794948at2"/>
<dbReference type="Gene3D" id="2.30.110.10">
    <property type="entry name" value="Electron Transport, Fmn-binding Protein, Chain A"/>
    <property type="match status" value="1"/>
</dbReference>
<gene>
    <name evidence="1" type="ordered locus">Dda3937_02688</name>
</gene>
<dbReference type="PANTHER" id="PTHR35802">
    <property type="entry name" value="PROTEASE SYNTHASE AND SPORULATION PROTEIN PAI 2"/>
    <property type="match status" value="1"/>
</dbReference>
<accession>E0SHM8</accession>
<dbReference type="SUPFAM" id="SSF50475">
    <property type="entry name" value="FMN-binding split barrel"/>
    <property type="match status" value="1"/>
</dbReference>